<evidence type="ECO:0000313" key="4">
    <source>
        <dbReference type="Proteomes" id="UP000016935"/>
    </source>
</evidence>
<evidence type="ECO:0000256" key="1">
    <source>
        <dbReference type="SAM" id="MobiDB-lite"/>
    </source>
</evidence>
<keyword evidence="2" id="KW-1133">Transmembrane helix</keyword>
<dbReference type="STRING" id="671987.R0J3X9"/>
<dbReference type="GeneID" id="19396177"/>
<evidence type="ECO:0000256" key="2">
    <source>
        <dbReference type="SAM" id="Phobius"/>
    </source>
</evidence>
<reference evidence="3 4" key="2">
    <citation type="journal article" date="2013" name="PLoS Genet.">
        <title>Comparative genome structure, secondary metabolite, and effector coding capacity across Cochliobolus pathogens.</title>
        <authorList>
            <person name="Condon B.J."/>
            <person name="Leng Y."/>
            <person name="Wu D."/>
            <person name="Bushley K.E."/>
            <person name="Ohm R.A."/>
            <person name="Otillar R."/>
            <person name="Martin J."/>
            <person name="Schackwitz W."/>
            <person name="Grimwood J."/>
            <person name="MohdZainudin N."/>
            <person name="Xue C."/>
            <person name="Wang R."/>
            <person name="Manning V.A."/>
            <person name="Dhillon B."/>
            <person name="Tu Z.J."/>
            <person name="Steffenson B.J."/>
            <person name="Salamov A."/>
            <person name="Sun H."/>
            <person name="Lowry S."/>
            <person name="LaButti K."/>
            <person name="Han J."/>
            <person name="Copeland A."/>
            <person name="Lindquist E."/>
            <person name="Barry K."/>
            <person name="Schmutz J."/>
            <person name="Baker S.E."/>
            <person name="Ciuffetti L.M."/>
            <person name="Grigoriev I.V."/>
            <person name="Zhong S."/>
            <person name="Turgeon B.G."/>
        </authorList>
    </citation>
    <scope>NUCLEOTIDE SEQUENCE [LARGE SCALE GENOMIC DNA]</scope>
    <source>
        <strain evidence="4">28A</strain>
    </source>
</reference>
<sequence>MNFFRPSRSRSHYPIQDDRPAKRISTPAGQRLSIILENQRANSPTSQDSTARINVTTESTFCNDPSHQHVGPVQHTQRNERKSGGIFAAFTGGKSSTPNDCCGNNNSNLSVSVWSDKDDEKFGHVRQKRRKGIFGWGWKKTALVIAILVALIIGLAVGLSVGLKKHHHSASADGSQSATEDNSNNQNNHHGSSATASNAPSRTTTATAKPTLPPNFPVGTFSFVVFLDTTTPDCTSNADTWTCAPNTNYYSDPQKALTVFNWQVTGTSGSYKISSQGEDTIFDTMFQNEPLQLLDAGLGTERLKFQISRSKTVNMTGTLGGTKGDFECDYDATNIQGALYTKMARTYPDDTIAVKNTANPEWPFAVRIEQNVAGGQGVPACKKSSGGSVDIKGQDASTLCACLYRNWTQ</sequence>
<keyword evidence="4" id="KW-1185">Reference proteome</keyword>
<proteinExistence type="predicted"/>
<gene>
    <name evidence="3" type="ORF">SETTUDRAFT_133048</name>
</gene>
<protein>
    <recommendedName>
        <fullName evidence="5">Tat pathway signal sequence</fullName>
    </recommendedName>
</protein>
<keyword evidence="2" id="KW-0812">Transmembrane</keyword>
<organism evidence="3 4">
    <name type="scientific">Exserohilum turcicum (strain 28A)</name>
    <name type="common">Northern leaf blight fungus</name>
    <name type="synonym">Setosphaeria turcica</name>
    <dbReference type="NCBI Taxonomy" id="671987"/>
    <lineage>
        <taxon>Eukaryota</taxon>
        <taxon>Fungi</taxon>
        <taxon>Dikarya</taxon>
        <taxon>Ascomycota</taxon>
        <taxon>Pezizomycotina</taxon>
        <taxon>Dothideomycetes</taxon>
        <taxon>Pleosporomycetidae</taxon>
        <taxon>Pleosporales</taxon>
        <taxon>Pleosporineae</taxon>
        <taxon>Pleosporaceae</taxon>
        <taxon>Exserohilum</taxon>
    </lineage>
</organism>
<dbReference type="HOGENOM" id="CLU_050915_2_0_1"/>
<feature type="region of interest" description="Disordered" evidence="1">
    <location>
        <begin position="1"/>
        <end position="28"/>
    </location>
</feature>
<evidence type="ECO:0000313" key="3">
    <source>
        <dbReference type="EMBL" id="EOA91451.1"/>
    </source>
</evidence>
<accession>R0J3X9</accession>
<dbReference type="eggNOG" id="ENOG502SE67">
    <property type="taxonomic scope" value="Eukaryota"/>
</dbReference>
<dbReference type="Proteomes" id="UP000016935">
    <property type="component" value="Unassembled WGS sequence"/>
</dbReference>
<dbReference type="EMBL" id="KB908481">
    <property type="protein sequence ID" value="EOA91451.1"/>
    <property type="molecule type" value="Genomic_DNA"/>
</dbReference>
<dbReference type="OrthoDB" id="5296155at2759"/>
<feature type="compositionally biased region" description="Polar residues" evidence="1">
    <location>
        <begin position="172"/>
        <end position="181"/>
    </location>
</feature>
<feature type="region of interest" description="Disordered" evidence="1">
    <location>
        <begin position="169"/>
        <end position="212"/>
    </location>
</feature>
<evidence type="ECO:0008006" key="5">
    <source>
        <dbReference type="Google" id="ProtNLM"/>
    </source>
</evidence>
<keyword evidence="2" id="KW-0472">Membrane</keyword>
<reference evidence="3 4" key="1">
    <citation type="journal article" date="2012" name="PLoS Pathog.">
        <title>Diverse lifestyles and strategies of plant pathogenesis encoded in the genomes of eighteen Dothideomycetes fungi.</title>
        <authorList>
            <person name="Ohm R.A."/>
            <person name="Feau N."/>
            <person name="Henrissat B."/>
            <person name="Schoch C.L."/>
            <person name="Horwitz B.A."/>
            <person name="Barry K.W."/>
            <person name="Condon B.J."/>
            <person name="Copeland A.C."/>
            <person name="Dhillon B."/>
            <person name="Glaser F."/>
            <person name="Hesse C.N."/>
            <person name="Kosti I."/>
            <person name="LaButti K."/>
            <person name="Lindquist E.A."/>
            <person name="Lucas S."/>
            <person name="Salamov A.A."/>
            <person name="Bradshaw R.E."/>
            <person name="Ciuffetti L."/>
            <person name="Hamelin R.C."/>
            <person name="Kema G.H.J."/>
            <person name="Lawrence C."/>
            <person name="Scott J.A."/>
            <person name="Spatafora J.W."/>
            <person name="Turgeon B.G."/>
            <person name="de Wit P.J.G.M."/>
            <person name="Zhong S."/>
            <person name="Goodwin S.B."/>
            <person name="Grigoriev I.V."/>
        </authorList>
    </citation>
    <scope>NUCLEOTIDE SEQUENCE [LARGE SCALE GENOMIC DNA]</scope>
    <source>
        <strain evidence="4">28A</strain>
    </source>
</reference>
<dbReference type="AlphaFoldDB" id="R0J3X9"/>
<feature type="transmembrane region" description="Helical" evidence="2">
    <location>
        <begin position="141"/>
        <end position="163"/>
    </location>
</feature>
<feature type="compositionally biased region" description="Low complexity" evidence="1">
    <location>
        <begin position="182"/>
        <end position="210"/>
    </location>
</feature>
<name>R0J3X9_EXST2</name>
<feature type="region of interest" description="Disordered" evidence="1">
    <location>
        <begin position="60"/>
        <end position="80"/>
    </location>
</feature>
<dbReference type="RefSeq" id="XP_008020659.1">
    <property type="nucleotide sequence ID" value="XM_008022468.1"/>
</dbReference>